<dbReference type="RefSeq" id="WP_207352661.1">
    <property type="nucleotide sequence ID" value="NZ_JAFMPY010000030.1"/>
</dbReference>
<comment type="similarity">
    <text evidence="1">Belongs to the glycosyl hydrolase 25 family.</text>
</comment>
<dbReference type="InterPro" id="IPR002053">
    <property type="entry name" value="Glyco_hydro_25"/>
</dbReference>
<dbReference type="Pfam" id="PF01183">
    <property type="entry name" value="Glyco_hydro_25"/>
    <property type="match status" value="1"/>
</dbReference>
<evidence type="ECO:0000256" key="3">
    <source>
        <dbReference type="ARBA" id="ARBA00023295"/>
    </source>
</evidence>
<dbReference type="Gene3D" id="3.20.20.80">
    <property type="entry name" value="Glycosidases"/>
    <property type="match status" value="1"/>
</dbReference>
<evidence type="ECO:0000313" key="5">
    <source>
        <dbReference type="Proteomes" id="UP000664288"/>
    </source>
</evidence>
<evidence type="ECO:0000256" key="2">
    <source>
        <dbReference type="ARBA" id="ARBA00022801"/>
    </source>
</evidence>
<organism evidence="4 5">
    <name type="scientific">Jiella sonneratiae</name>
    <dbReference type="NCBI Taxonomy" id="2816856"/>
    <lineage>
        <taxon>Bacteria</taxon>
        <taxon>Pseudomonadati</taxon>
        <taxon>Pseudomonadota</taxon>
        <taxon>Alphaproteobacteria</taxon>
        <taxon>Hyphomicrobiales</taxon>
        <taxon>Aurantimonadaceae</taxon>
        <taxon>Jiella</taxon>
    </lineage>
</organism>
<dbReference type="InterPro" id="IPR018077">
    <property type="entry name" value="Glyco_hydro_fam25_subgr"/>
</dbReference>
<dbReference type="GO" id="GO:0016787">
    <property type="term" value="F:hydrolase activity"/>
    <property type="evidence" value="ECO:0007669"/>
    <property type="project" value="UniProtKB-KW"/>
</dbReference>
<evidence type="ECO:0000256" key="1">
    <source>
        <dbReference type="ARBA" id="ARBA00010646"/>
    </source>
</evidence>
<keyword evidence="5" id="KW-1185">Reference proteome</keyword>
<sequence length="214" mass="23983">MSVPGANAVIDLSHHQNSVNFQRIKEDGIVAVVHKATEGSNYKNRTYSERRDKAKAAGLRWGSYHFSSGSNATIQFENYVNFAKPTDDELICLDFEPSFSGVNMSYEGLLEFVGLCVAELGRYPVIYGGSLLRETTRGRSGDPVLTRCPLWFARYSPSPIGLPDPWRIWTLWQYTDGNAGQSPYSVEGVGRCDRDTFNGPLERLVEAWPLTHRV</sequence>
<comment type="caution">
    <text evidence="4">The sequence shown here is derived from an EMBL/GenBank/DDBJ whole genome shotgun (WGS) entry which is preliminary data.</text>
</comment>
<proteinExistence type="inferred from homology"/>
<dbReference type="EMBL" id="JAFMPY010000030">
    <property type="protein sequence ID" value="MBO0906027.1"/>
    <property type="molecule type" value="Genomic_DNA"/>
</dbReference>
<dbReference type="PROSITE" id="PS51904">
    <property type="entry name" value="GLYCOSYL_HYDROL_F25_2"/>
    <property type="match status" value="1"/>
</dbReference>
<reference evidence="4 5" key="1">
    <citation type="submission" date="2021-03" db="EMBL/GenBank/DDBJ databases">
        <title>Whole genome sequence of Jiella sp. MQZ13P-4.</title>
        <authorList>
            <person name="Tuo L."/>
        </authorList>
    </citation>
    <scope>NUCLEOTIDE SEQUENCE [LARGE SCALE GENOMIC DNA]</scope>
    <source>
        <strain evidence="4 5">MQZ13P-4</strain>
    </source>
</reference>
<dbReference type="PANTHER" id="PTHR34135:SF2">
    <property type="entry name" value="LYSOZYME"/>
    <property type="match status" value="1"/>
</dbReference>
<keyword evidence="3" id="KW-0326">Glycosidase</keyword>
<keyword evidence="2 4" id="KW-0378">Hydrolase</keyword>
<name>A0ABS3J8M4_9HYPH</name>
<dbReference type="InterPro" id="IPR017853">
    <property type="entry name" value="GH"/>
</dbReference>
<accession>A0ABS3J8M4</accession>
<dbReference type="SMART" id="SM00641">
    <property type="entry name" value="Glyco_25"/>
    <property type="match status" value="1"/>
</dbReference>
<dbReference type="CDD" id="cd00599">
    <property type="entry name" value="GH25_muramidase"/>
    <property type="match status" value="1"/>
</dbReference>
<dbReference type="Proteomes" id="UP000664288">
    <property type="component" value="Unassembled WGS sequence"/>
</dbReference>
<dbReference type="PANTHER" id="PTHR34135">
    <property type="entry name" value="LYSOZYME"/>
    <property type="match status" value="1"/>
</dbReference>
<evidence type="ECO:0000313" key="4">
    <source>
        <dbReference type="EMBL" id="MBO0906027.1"/>
    </source>
</evidence>
<gene>
    <name evidence="4" type="ORF">J1C47_20455</name>
</gene>
<protein>
    <submittedName>
        <fullName evidence="4">Glycoside hydrolase family 25 protein</fullName>
    </submittedName>
</protein>
<dbReference type="SUPFAM" id="SSF51445">
    <property type="entry name" value="(Trans)glycosidases"/>
    <property type="match status" value="1"/>
</dbReference>